<protein>
    <submittedName>
        <fullName evidence="1">DUF1465 family protein</fullName>
    </submittedName>
</protein>
<dbReference type="Gene3D" id="1.10.8.930">
    <property type="entry name" value="Protein of unknown function DUF1465"/>
    <property type="match status" value="1"/>
</dbReference>
<evidence type="ECO:0000313" key="1">
    <source>
        <dbReference type="EMBL" id="QJE72315.1"/>
    </source>
</evidence>
<dbReference type="InterPro" id="IPR038301">
    <property type="entry name" value="AraC-like_sf"/>
</dbReference>
<dbReference type="Pfam" id="PF07323">
    <property type="entry name" value="DUF1465"/>
    <property type="match status" value="1"/>
</dbReference>
<accession>A0A858R4J9</accession>
<evidence type="ECO:0000313" key="2">
    <source>
        <dbReference type="Proteomes" id="UP000501891"/>
    </source>
</evidence>
<dbReference type="EMBL" id="CP051775">
    <property type="protein sequence ID" value="QJE72315.1"/>
    <property type="molecule type" value="Genomic_DNA"/>
</dbReference>
<sequence>MNGPTAFFTKLYDETMALLVEARNYVAYQEANDTRGLAPPLRLQVSYESMRVTSRLTQVMAWLLAQKAVHAGELTAAQAVGEDFALSGGLVCTDPSGPENESLPTGIRSLLERSHSLYMRVSRLEDMVRRNVA</sequence>
<dbReference type="KEGG" id="acru:HHL28_03650"/>
<dbReference type="AlphaFoldDB" id="A0A858R4J9"/>
<name>A0A858R4J9_9PROT</name>
<reference evidence="1" key="1">
    <citation type="submission" date="2020-04" db="EMBL/GenBank/DDBJ databases">
        <title>A desert anoxygenic phototrophic bacterium fixes CO2 using RubisCO under aerobic conditions.</title>
        <authorList>
            <person name="Tang K."/>
        </authorList>
    </citation>
    <scope>NUCLEOTIDE SEQUENCE [LARGE SCALE GENOMIC DNA]</scope>
    <source>
        <strain evidence="1">MIMtkB3</strain>
    </source>
</reference>
<organism evidence="1 2">
    <name type="scientific">Aerophototrophica crusticola</name>
    <dbReference type="NCBI Taxonomy" id="1709002"/>
    <lineage>
        <taxon>Bacteria</taxon>
        <taxon>Pseudomonadati</taxon>
        <taxon>Pseudomonadota</taxon>
        <taxon>Alphaproteobacteria</taxon>
        <taxon>Rhodospirillales</taxon>
        <taxon>Rhodospirillaceae</taxon>
        <taxon>Aerophototrophica</taxon>
    </lineage>
</organism>
<keyword evidence="2" id="KW-1185">Reference proteome</keyword>
<gene>
    <name evidence="1" type="ORF">HHL28_03650</name>
</gene>
<dbReference type="Proteomes" id="UP000501891">
    <property type="component" value="Chromosome"/>
</dbReference>
<proteinExistence type="predicted"/>
<dbReference type="InterPro" id="IPR010848">
    <property type="entry name" value="DUF1465"/>
</dbReference>